<sequence length="103" mass="10995">RVPRWRTGILCPSPGHTLQGICRFLPSSGGSDGFPVLTTNSGGGWGATHQMPLPAPQSPPGPEPTTFQVPPSAPHGSGTTILIQQNNVLQEQWAYLLHHHGHH</sequence>
<dbReference type="EMBL" id="ML121556">
    <property type="protein sequence ID" value="RPB21840.1"/>
    <property type="molecule type" value="Genomic_DNA"/>
</dbReference>
<organism evidence="2 3">
    <name type="scientific">Terfezia boudieri ATCC MYA-4762</name>
    <dbReference type="NCBI Taxonomy" id="1051890"/>
    <lineage>
        <taxon>Eukaryota</taxon>
        <taxon>Fungi</taxon>
        <taxon>Dikarya</taxon>
        <taxon>Ascomycota</taxon>
        <taxon>Pezizomycotina</taxon>
        <taxon>Pezizomycetes</taxon>
        <taxon>Pezizales</taxon>
        <taxon>Pezizaceae</taxon>
        <taxon>Terfezia</taxon>
    </lineage>
</organism>
<feature type="compositionally biased region" description="Pro residues" evidence="1">
    <location>
        <begin position="53"/>
        <end position="63"/>
    </location>
</feature>
<evidence type="ECO:0000313" key="2">
    <source>
        <dbReference type="EMBL" id="RPB21840.1"/>
    </source>
</evidence>
<gene>
    <name evidence="2" type="ORF">L211DRAFT_888302</name>
</gene>
<dbReference type="Proteomes" id="UP000267821">
    <property type="component" value="Unassembled WGS sequence"/>
</dbReference>
<feature type="non-terminal residue" evidence="2">
    <location>
        <position position="1"/>
    </location>
</feature>
<dbReference type="InParanoid" id="A0A3N4LG29"/>
<evidence type="ECO:0000313" key="3">
    <source>
        <dbReference type="Proteomes" id="UP000267821"/>
    </source>
</evidence>
<name>A0A3N4LG29_9PEZI</name>
<dbReference type="OrthoDB" id="2139957at2759"/>
<keyword evidence="3" id="KW-1185">Reference proteome</keyword>
<dbReference type="AlphaFoldDB" id="A0A3N4LG29"/>
<protein>
    <submittedName>
        <fullName evidence="2">Uncharacterized protein</fullName>
    </submittedName>
</protein>
<evidence type="ECO:0000256" key="1">
    <source>
        <dbReference type="SAM" id="MobiDB-lite"/>
    </source>
</evidence>
<reference evidence="2 3" key="1">
    <citation type="journal article" date="2018" name="Nat. Ecol. Evol.">
        <title>Pezizomycetes genomes reveal the molecular basis of ectomycorrhizal truffle lifestyle.</title>
        <authorList>
            <person name="Murat C."/>
            <person name="Payen T."/>
            <person name="Noel B."/>
            <person name="Kuo A."/>
            <person name="Morin E."/>
            <person name="Chen J."/>
            <person name="Kohler A."/>
            <person name="Krizsan K."/>
            <person name="Balestrini R."/>
            <person name="Da Silva C."/>
            <person name="Montanini B."/>
            <person name="Hainaut M."/>
            <person name="Levati E."/>
            <person name="Barry K.W."/>
            <person name="Belfiori B."/>
            <person name="Cichocki N."/>
            <person name="Clum A."/>
            <person name="Dockter R.B."/>
            <person name="Fauchery L."/>
            <person name="Guy J."/>
            <person name="Iotti M."/>
            <person name="Le Tacon F."/>
            <person name="Lindquist E.A."/>
            <person name="Lipzen A."/>
            <person name="Malagnac F."/>
            <person name="Mello A."/>
            <person name="Molinier V."/>
            <person name="Miyauchi S."/>
            <person name="Poulain J."/>
            <person name="Riccioni C."/>
            <person name="Rubini A."/>
            <person name="Sitrit Y."/>
            <person name="Splivallo R."/>
            <person name="Traeger S."/>
            <person name="Wang M."/>
            <person name="Zifcakova L."/>
            <person name="Wipf D."/>
            <person name="Zambonelli A."/>
            <person name="Paolocci F."/>
            <person name="Nowrousian M."/>
            <person name="Ottonello S."/>
            <person name="Baldrian P."/>
            <person name="Spatafora J.W."/>
            <person name="Henrissat B."/>
            <person name="Nagy L.G."/>
            <person name="Aury J.M."/>
            <person name="Wincker P."/>
            <person name="Grigoriev I.V."/>
            <person name="Bonfante P."/>
            <person name="Martin F.M."/>
        </authorList>
    </citation>
    <scope>NUCLEOTIDE SEQUENCE [LARGE SCALE GENOMIC DNA]</scope>
    <source>
        <strain evidence="2 3">ATCC MYA-4762</strain>
    </source>
</reference>
<accession>A0A3N4LG29</accession>
<feature type="region of interest" description="Disordered" evidence="1">
    <location>
        <begin position="33"/>
        <end position="79"/>
    </location>
</feature>
<proteinExistence type="predicted"/>